<sequence length="385" mass="43752">MSRDALWFSKVNSSPLAFAIKRYETWSSRFWIEGAVLVASKHLFIFFLITIISVFFLFYSVSKLISFNKFISNLVLVLFFIALFPIASLQSAGFIATIVNYIWPSALFAYWLMIDNQRKSETVASYKVIISTFCLILSVFNEGLAIMLFLYLIIRLVIEKKEFLNIYRMICLLVSFLSILNVLFCPGNQKRGISEMTHWFPTFDHLSFWDKLLIQLDNIASNLIVNHNLMGIFLLLLLARAVQKRQSLSIILSGLAIMLSKISESLISKPLDTIVKHSSGKEFNYNITSMLLAPSLIFIIILGLVVFIIILLYGKSSKSLIAITSLGTTFATGMSLSLSPTLLASEDRPLLFLYFVIIFNCVVLLDDMIEFNKNKDKIVVKKISE</sequence>
<dbReference type="EMBL" id="JAOWLV010000002">
    <property type="protein sequence ID" value="MDG4975760.1"/>
    <property type="molecule type" value="Genomic_DNA"/>
</dbReference>
<dbReference type="AlphaFoldDB" id="A0AAP3YZU4"/>
<keyword evidence="1" id="KW-0812">Transmembrane</keyword>
<gene>
    <name evidence="2" type="ORF">OGZ50_03300</name>
</gene>
<feature type="transmembrane region" description="Helical" evidence="1">
    <location>
        <begin position="126"/>
        <end position="154"/>
    </location>
</feature>
<protein>
    <recommendedName>
        <fullName evidence="4">Serotype determinant, transmembrane protein</fullName>
    </recommendedName>
</protein>
<evidence type="ECO:0000313" key="3">
    <source>
        <dbReference type="Proteomes" id="UP001152598"/>
    </source>
</evidence>
<dbReference type="RefSeq" id="WP_228248441.1">
    <property type="nucleotide sequence ID" value="NZ_CAKOCK010000002.1"/>
</dbReference>
<feature type="transmembrane region" description="Helical" evidence="1">
    <location>
        <begin position="94"/>
        <end position="114"/>
    </location>
</feature>
<feature type="transmembrane region" description="Helical" evidence="1">
    <location>
        <begin position="287"/>
        <end position="313"/>
    </location>
</feature>
<organism evidence="2 3">
    <name type="scientific">Lactococcus lactis</name>
    <dbReference type="NCBI Taxonomy" id="1358"/>
    <lineage>
        <taxon>Bacteria</taxon>
        <taxon>Bacillati</taxon>
        <taxon>Bacillota</taxon>
        <taxon>Bacilli</taxon>
        <taxon>Lactobacillales</taxon>
        <taxon>Streptococcaceae</taxon>
        <taxon>Lactococcus</taxon>
    </lineage>
</organism>
<dbReference type="Proteomes" id="UP001152598">
    <property type="component" value="Unassembled WGS sequence"/>
</dbReference>
<feature type="transmembrane region" description="Helical" evidence="1">
    <location>
        <begin position="350"/>
        <end position="369"/>
    </location>
</feature>
<proteinExistence type="predicted"/>
<feature type="transmembrane region" description="Helical" evidence="1">
    <location>
        <begin position="219"/>
        <end position="238"/>
    </location>
</feature>
<keyword evidence="1" id="KW-0472">Membrane</keyword>
<feature type="transmembrane region" description="Helical" evidence="1">
    <location>
        <begin position="30"/>
        <end position="58"/>
    </location>
</feature>
<evidence type="ECO:0000313" key="2">
    <source>
        <dbReference type="EMBL" id="MDG4975760.1"/>
    </source>
</evidence>
<reference evidence="2" key="2">
    <citation type="journal article" date="2023" name="Food Microbiol.">
        <title>Evaluation of the fermentation potential of lactic acid bacteria isolated from herbs, fruits and vegetables as starter cultures in nut-based milk alternatives.</title>
        <authorList>
            <person name="Huang W."/>
            <person name="Dong A."/>
            <person name="Pham H.T."/>
            <person name="Zhou C."/>
            <person name="Huo Z."/>
            <person name="Watjen A.P."/>
            <person name="Prakash S."/>
            <person name="Bang-Berthelsen C.H."/>
            <person name="Turner M.S."/>
        </authorList>
    </citation>
    <scope>NUCLEOTIDE SEQUENCE</scope>
    <source>
        <strain evidence="2">54</strain>
    </source>
</reference>
<evidence type="ECO:0008006" key="4">
    <source>
        <dbReference type="Google" id="ProtNLM"/>
    </source>
</evidence>
<feature type="transmembrane region" description="Helical" evidence="1">
    <location>
        <begin position="70"/>
        <end position="87"/>
    </location>
</feature>
<feature type="transmembrane region" description="Helical" evidence="1">
    <location>
        <begin position="320"/>
        <end position="338"/>
    </location>
</feature>
<evidence type="ECO:0000256" key="1">
    <source>
        <dbReference type="SAM" id="Phobius"/>
    </source>
</evidence>
<name>A0AAP3YZU4_9LACT</name>
<comment type="caution">
    <text evidence="2">The sequence shown here is derived from an EMBL/GenBank/DDBJ whole genome shotgun (WGS) entry which is preliminary data.</text>
</comment>
<accession>A0AAP3YZU4</accession>
<keyword evidence="1" id="KW-1133">Transmembrane helix</keyword>
<reference evidence="2" key="1">
    <citation type="submission" date="2022-10" db="EMBL/GenBank/DDBJ databases">
        <authorList>
            <person name="Turner M.S."/>
            <person name="Huang W."/>
        </authorList>
    </citation>
    <scope>NUCLEOTIDE SEQUENCE</scope>
    <source>
        <strain evidence="2">54</strain>
    </source>
</reference>
<feature type="transmembrane region" description="Helical" evidence="1">
    <location>
        <begin position="166"/>
        <end position="184"/>
    </location>
</feature>